<name>E5FNE3_SORCE</name>
<comment type="catalytic activity">
    <reaction evidence="7">
        <text>L-aspartate + L-glutamine + ATP + H2O = L-asparagine + L-glutamate + AMP + diphosphate + H(+)</text>
        <dbReference type="Rhea" id="RHEA:12228"/>
        <dbReference type="ChEBI" id="CHEBI:15377"/>
        <dbReference type="ChEBI" id="CHEBI:15378"/>
        <dbReference type="ChEBI" id="CHEBI:29985"/>
        <dbReference type="ChEBI" id="CHEBI:29991"/>
        <dbReference type="ChEBI" id="CHEBI:30616"/>
        <dbReference type="ChEBI" id="CHEBI:33019"/>
        <dbReference type="ChEBI" id="CHEBI:58048"/>
        <dbReference type="ChEBI" id="CHEBI:58359"/>
        <dbReference type="ChEBI" id="CHEBI:456215"/>
        <dbReference type="EC" id="6.3.5.4"/>
    </reaction>
</comment>
<feature type="domain" description="Glutamine amidotransferase type-2" evidence="11">
    <location>
        <begin position="2"/>
        <end position="213"/>
    </location>
</feature>
<evidence type="ECO:0000259" key="11">
    <source>
        <dbReference type="PROSITE" id="PS51278"/>
    </source>
</evidence>
<reference evidence="12" key="1">
    <citation type="journal article" date="2010" name="ChemBioChem">
        <title>Analysis of the sorangicin gene cluster reinforces the utility of a combined phylogenetic/retrobiosynthetic analysis for deciphering natural product assembly by trans-AT PKS.</title>
        <authorList>
            <person name="Irschik H."/>
            <person name="Kopp M."/>
            <person name="Weissman K.J."/>
            <person name="Buntin K."/>
            <person name="Piel J."/>
            <person name="Muller R."/>
        </authorList>
    </citation>
    <scope>NUCLEOTIDE SEQUENCE</scope>
    <source>
        <strain evidence="12">So ce12</strain>
    </source>
</reference>
<dbReference type="PANTHER" id="PTHR43284">
    <property type="entry name" value="ASPARAGINE SYNTHETASE (GLUTAMINE-HYDROLYZING)"/>
    <property type="match status" value="1"/>
</dbReference>
<dbReference type="EC" id="6.3.5.4" evidence="3"/>
<keyword evidence="5 9" id="KW-0067">ATP-binding</keyword>
<evidence type="ECO:0000256" key="5">
    <source>
        <dbReference type="ARBA" id="ARBA00022840"/>
    </source>
</evidence>
<evidence type="ECO:0000256" key="7">
    <source>
        <dbReference type="ARBA" id="ARBA00048741"/>
    </source>
</evidence>
<dbReference type="SUPFAM" id="SSF52402">
    <property type="entry name" value="Adenine nucleotide alpha hydrolases-like"/>
    <property type="match status" value="1"/>
</dbReference>
<keyword evidence="8" id="KW-0061">Asparagine biosynthesis</keyword>
<dbReference type="GO" id="GO:0005829">
    <property type="term" value="C:cytosol"/>
    <property type="evidence" value="ECO:0007669"/>
    <property type="project" value="TreeGrafter"/>
</dbReference>
<feature type="binding site" evidence="9">
    <location>
        <position position="289"/>
    </location>
    <ligand>
        <name>ATP</name>
        <dbReference type="ChEBI" id="CHEBI:30616"/>
    </ligand>
</feature>
<evidence type="ECO:0000256" key="8">
    <source>
        <dbReference type="PIRSR" id="PIRSR001589-1"/>
    </source>
</evidence>
<feature type="binding site" evidence="9">
    <location>
        <position position="100"/>
    </location>
    <ligand>
        <name>L-glutamine</name>
        <dbReference type="ChEBI" id="CHEBI:58359"/>
    </ligand>
</feature>
<dbReference type="EMBL" id="HM584908">
    <property type="protein sequence ID" value="ADN68491.1"/>
    <property type="molecule type" value="Genomic_DNA"/>
</dbReference>
<evidence type="ECO:0000256" key="9">
    <source>
        <dbReference type="PIRSR" id="PIRSR001589-2"/>
    </source>
</evidence>
<dbReference type="Gene3D" id="3.60.20.10">
    <property type="entry name" value="Glutamine Phosphoribosylpyrophosphate, subunit 1, domain 1"/>
    <property type="match status" value="1"/>
</dbReference>
<organism evidence="12">
    <name type="scientific">Sorangium cellulosum</name>
    <name type="common">Polyangium cellulosum</name>
    <dbReference type="NCBI Taxonomy" id="56"/>
    <lineage>
        <taxon>Bacteria</taxon>
        <taxon>Pseudomonadati</taxon>
        <taxon>Myxococcota</taxon>
        <taxon>Polyangia</taxon>
        <taxon>Polyangiales</taxon>
        <taxon>Polyangiaceae</taxon>
        <taxon>Sorangium</taxon>
    </lineage>
</organism>
<dbReference type="PIRSF" id="PIRSF001589">
    <property type="entry name" value="Asn_synthetase_glu-h"/>
    <property type="match status" value="1"/>
</dbReference>
<dbReference type="InterPro" id="IPR033738">
    <property type="entry name" value="AsnB_N"/>
</dbReference>
<evidence type="ECO:0000256" key="10">
    <source>
        <dbReference type="PIRSR" id="PIRSR001589-3"/>
    </source>
</evidence>
<dbReference type="InterPro" id="IPR014729">
    <property type="entry name" value="Rossmann-like_a/b/a_fold"/>
</dbReference>
<dbReference type="GO" id="GO:0004066">
    <property type="term" value="F:asparagine synthase (glutamine-hydrolyzing) activity"/>
    <property type="evidence" value="ECO:0007669"/>
    <property type="project" value="UniProtKB-EC"/>
</dbReference>
<dbReference type="PANTHER" id="PTHR43284:SF1">
    <property type="entry name" value="ASPARAGINE SYNTHETASE"/>
    <property type="match status" value="1"/>
</dbReference>
<dbReference type="CDD" id="cd00712">
    <property type="entry name" value="AsnB"/>
    <property type="match status" value="1"/>
</dbReference>
<evidence type="ECO:0000256" key="2">
    <source>
        <dbReference type="ARBA" id="ARBA00005752"/>
    </source>
</evidence>
<dbReference type="InterPro" id="IPR006426">
    <property type="entry name" value="Asn_synth_AEB"/>
</dbReference>
<accession>E5FNE3</accession>
<gene>
    <name evidence="12" type="primary">sorQ</name>
</gene>
<dbReference type="NCBIfam" id="TIGR01536">
    <property type="entry name" value="asn_synth_AEB"/>
    <property type="match status" value="1"/>
</dbReference>
<keyword evidence="8" id="KW-0028">Amino-acid biosynthesis</keyword>
<evidence type="ECO:0000313" key="12">
    <source>
        <dbReference type="EMBL" id="ADN68491.1"/>
    </source>
</evidence>
<dbReference type="AlphaFoldDB" id="E5FNE3"/>
<dbReference type="PROSITE" id="PS51278">
    <property type="entry name" value="GATASE_TYPE_2"/>
    <property type="match status" value="1"/>
</dbReference>
<evidence type="ECO:0000256" key="3">
    <source>
        <dbReference type="ARBA" id="ARBA00012737"/>
    </source>
</evidence>
<keyword evidence="6 8" id="KW-0315">Glutamine amidotransferase</keyword>
<keyword evidence="4 9" id="KW-0547">Nucleotide-binding</keyword>
<protein>
    <recommendedName>
        <fullName evidence="3">asparagine synthase (glutamine-hydrolyzing)</fullName>
        <ecNumber evidence="3">6.3.5.4</ecNumber>
    </recommendedName>
</protein>
<dbReference type="Pfam" id="PF13537">
    <property type="entry name" value="GATase_7"/>
    <property type="match status" value="1"/>
</dbReference>
<sequence length="661" mass="74846">MCGIAGLYGAHLPRTATEERLAEMLRLIRHRGPNEAGIYLSDRVCMGTMRLSIVGVATGQQPMSDADERFFLCYNGEVYNFVELREELKSLGHRFSTESDTEVVLRAWQAWGARCLDRFNGGFAFALYDRRDQALFLARDRYGKRPLFYARHGSAVLFSSEMKSFLAIEDFSFELDPRQLASILTLWTPIADQSGFKDVWQVPQGSYVKISDSGPEVHRYHRIDFVAPREVRSEAEALEEVGAALRRAVALRLRSDVEVGMYLSGGLDSSIVASILAEQVTAGFRTYSVEFEDSEFDEASDQRRMAVHVGSRHRAVHVTDEMIAGSFPSAVFHAEVPVFRTALVPMYLLSQLVRDDGIKVVLTGEGADEAFLGYDLFKETLLRRAWNSLDEAGKLARLRQLYPYLKHYAGRDATELLGLYQPFSEERYPGLFSHELRIQNGLFSRRLLRARTDALEPVQKLIAEHGYLGGLSDTEKAQWLEYQSLLPGYLLSSQGDRMALAHSVENRCPFLDPAVVELSAAVNLKFDDGTDEKYLLRKAFARALPAENARKRKFPFRAPDSKAFVSSRPEYLELVRSDHELAKNEVLDPAFCKLLVDKVLSTPSGEVSTKENQTFIFLLSIALQHHQFVRRNISDVTQNSPIDDLMVKRVDHRARYGLEER</sequence>
<dbReference type="Gene3D" id="3.40.50.620">
    <property type="entry name" value="HUPs"/>
    <property type="match status" value="2"/>
</dbReference>
<comment type="similarity">
    <text evidence="2">Belongs to the asparagine synthetase family.</text>
</comment>
<dbReference type="SUPFAM" id="SSF56235">
    <property type="entry name" value="N-terminal nucleophile aminohydrolases (Ntn hydrolases)"/>
    <property type="match status" value="1"/>
</dbReference>
<feature type="active site" description="For GATase activity" evidence="8">
    <location>
        <position position="2"/>
    </location>
</feature>
<dbReference type="CDD" id="cd01991">
    <property type="entry name" value="Asn_synthase_B_C"/>
    <property type="match status" value="1"/>
</dbReference>
<evidence type="ECO:0000256" key="6">
    <source>
        <dbReference type="ARBA" id="ARBA00022962"/>
    </source>
</evidence>
<dbReference type="InterPro" id="IPR051786">
    <property type="entry name" value="ASN_synthetase/amidase"/>
</dbReference>
<comment type="pathway">
    <text evidence="1">Amino-acid biosynthesis; L-asparagine biosynthesis; L-asparagine from L-aspartate (L-Gln route): step 1/1.</text>
</comment>
<dbReference type="Pfam" id="PF00733">
    <property type="entry name" value="Asn_synthase"/>
    <property type="match status" value="1"/>
</dbReference>
<evidence type="ECO:0000256" key="4">
    <source>
        <dbReference type="ARBA" id="ARBA00022741"/>
    </source>
</evidence>
<dbReference type="GO" id="GO:0006529">
    <property type="term" value="P:asparagine biosynthetic process"/>
    <property type="evidence" value="ECO:0007669"/>
    <property type="project" value="UniProtKB-KW"/>
</dbReference>
<proteinExistence type="inferred from homology"/>
<dbReference type="GO" id="GO:0005524">
    <property type="term" value="F:ATP binding"/>
    <property type="evidence" value="ECO:0007669"/>
    <property type="project" value="UniProtKB-KW"/>
</dbReference>
<dbReference type="InterPro" id="IPR017932">
    <property type="entry name" value="GATase_2_dom"/>
</dbReference>
<dbReference type="InterPro" id="IPR029055">
    <property type="entry name" value="Ntn_hydrolases_N"/>
</dbReference>
<evidence type="ECO:0000256" key="1">
    <source>
        <dbReference type="ARBA" id="ARBA00005187"/>
    </source>
</evidence>
<feature type="site" description="Important for beta-aspartyl-AMP intermediate formation" evidence="10">
    <location>
        <position position="365"/>
    </location>
</feature>
<dbReference type="InterPro" id="IPR001962">
    <property type="entry name" value="Asn_synthase"/>
</dbReference>